<dbReference type="EMBL" id="FZOH01000001">
    <property type="protein sequence ID" value="SNR81940.1"/>
    <property type="molecule type" value="Genomic_DNA"/>
</dbReference>
<dbReference type="RefSeq" id="WP_176449772.1">
    <property type="nucleotide sequence ID" value="NZ_FZOH01000001.1"/>
</dbReference>
<dbReference type="InterPro" id="IPR011990">
    <property type="entry name" value="TPR-like_helical_dom_sf"/>
</dbReference>
<organism evidence="6 7">
    <name type="scientific">Geodermatophilus saharensis</name>
    <dbReference type="NCBI Taxonomy" id="1137994"/>
    <lineage>
        <taxon>Bacteria</taxon>
        <taxon>Bacillati</taxon>
        <taxon>Actinomycetota</taxon>
        <taxon>Actinomycetes</taxon>
        <taxon>Geodermatophilales</taxon>
        <taxon>Geodermatophilaceae</taxon>
        <taxon>Geodermatophilus</taxon>
    </lineage>
</organism>
<sequence>VLGPDHPDTLASRGNLAVAYVNAGRMTEALPLLERTLTDRERVLGPDHPDTRNTRDNLAAAQQWSGE</sequence>
<evidence type="ECO:0000313" key="7">
    <source>
        <dbReference type="Proteomes" id="UP000198386"/>
    </source>
</evidence>
<evidence type="ECO:0000313" key="6">
    <source>
        <dbReference type="EMBL" id="SNR81940.1"/>
    </source>
</evidence>
<evidence type="ECO:0000256" key="3">
    <source>
        <dbReference type="ARBA" id="ARBA00022737"/>
    </source>
</evidence>
<dbReference type="InterPro" id="IPR002151">
    <property type="entry name" value="Kinesin_light"/>
</dbReference>
<name>A0A238ZF68_9ACTN</name>
<evidence type="ECO:0000256" key="2">
    <source>
        <dbReference type="ARBA" id="ARBA00022490"/>
    </source>
</evidence>
<dbReference type="GO" id="GO:0005737">
    <property type="term" value="C:cytoplasm"/>
    <property type="evidence" value="ECO:0007669"/>
    <property type="project" value="UniProtKB-SubCell"/>
</dbReference>
<accession>A0A238ZF68</accession>
<protein>
    <submittedName>
        <fullName evidence="6">Tetratricopeptide repeat-containing protein</fullName>
    </submittedName>
</protein>
<feature type="region of interest" description="Disordered" evidence="5">
    <location>
        <begin position="43"/>
        <end position="67"/>
    </location>
</feature>
<dbReference type="GO" id="GO:0007018">
    <property type="term" value="P:microtubule-based movement"/>
    <property type="evidence" value="ECO:0007669"/>
    <property type="project" value="TreeGrafter"/>
</dbReference>
<dbReference type="GO" id="GO:0019894">
    <property type="term" value="F:kinesin binding"/>
    <property type="evidence" value="ECO:0007669"/>
    <property type="project" value="TreeGrafter"/>
</dbReference>
<gene>
    <name evidence="6" type="ORF">SAMN04488107_0034</name>
</gene>
<dbReference type="PANTHER" id="PTHR45783:SF3">
    <property type="entry name" value="KINESIN LIGHT CHAIN"/>
    <property type="match status" value="1"/>
</dbReference>
<keyword evidence="3" id="KW-0677">Repeat</keyword>
<dbReference type="PANTHER" id="PTHR45783">
    <property type="entry name" value="KINESIN LIGHT CHAIN"/>
    <property type="match status" value="1"/>
</dbReference>
<evidence type="ECO:0000256" key="4">
    <source>
        <dbReference type="ARBA" id="ARBA00022803"/>
    </source>
</evidence>
<feature type="compositionally biased region" description="Basic and acidic residues" evidence="5">
    <location>
        <begin position="43"/>
        <end position="55"/>
    </location>
</feature>
<dbReference type="AlphaFoldDB" id="A0A238ZF68"/>
<keyword evidence="4" id="KW-0802">TPR repeat</keyword>
<dbReference type="SUPFAM" id="SSF48452">
    <property type="entry name" value="TPR-like"/>
    <property type="match status" value="1"/>
</dbReference>
<keyword evidence="7" id="KW-1185">Reference proteome</keyword>
<dbReference type="Gene3D" id="1.25.40.10">
    <property type="entry name" value="Tetratricopeptide repeat domain"/>
    <property type="match status" value="1"/>
</dbReference>
<comment type="subcellular location">
    <subcellularLocation>
        <location evidence="1">Cytoplasm</location>
    </subcellularLocation>
</comment>
<dbReference type="Proteomes" id="UP000198386">
    <property type="component" value="Unassembled WGS sequence"/>
</dbReference>
<keyword evidence="2" id="KW-0963">Cytoplasm</keyword>
<evidence type="ECO:0000256" key="1">
    <source>
        <dbReference type="ARBA" id="ARBA00004496"/>
    </source>
</evidence>
<reference evidence="7" key="1">
    <citation type="submission" date="2017-06" db="EMBL/GenBank/DDBJ databases">
        <authorList>
            <person name="Varghese N."/>
            <person name="Submissions S."/>
        </authorList>
    </citation>
    <scope>NUCLEOTIDE SEQUENCE [LARGE SCALE GENOMIC DNA]</scope>
    <source>
        <strain evidence="7">DSM 45423</strain>
    </source>
</reference>
<feature type="non-terminal residue" evidence="6">
    <location>
        <position position="1"/>
    </location>
</feature>
<dbReference type="GO" id="GO:0005871">
    <property type="term" value="C:kinesin complex"/>
    <property type="evidence" value="ECO:0007669"/>
    <property type="project" value="InterPro"/>
</dbReference>
<evidence type="ECO:0000256" key="5">
    <source>
        <dbReference type="SAM" id="MobiDB-lite"/>
    </source>
</evidence>
<dbReference type="Pfam" id="PF13374">
    <property type="entry name" value="TPR_10"/>
    <property type="match status" value="1"/>
</dbReference>
<proteinExistence type="predicted"/>